<dbReference type="RefSeq" id="WP_301131598.1">
    <property type="nucleotide sequence ID" value="NZ_JAUHPW010000003.1"/>
</dbReference>
<gene>
    <name evidence="3" type="ORF">QQX09_04645</name>
</gene>
<protein>
    <recommendedName>
        <fullName evidence="2">Glycosyl hydrolase family 98 putative carbohydrate-binding module domain-containing protein</fullName>
    </recommendedName>
</protein>
<proteinExistence type="predicted"/>
<dbReference type="Proteomes" id="UP001172728">
    <property type="component" value="Unassembled WGS sequence"/>
</dbReference>
<comment type="caution">
    <text evidence="3">The sequence shown here is derived from an EMBL/GenBank/DDBJ whole genome shotgun (WGS) entry which is preliminary data.</text>
</comment>
<organism evidence="3 4">
    <name type="scientific">Demequina litoralis</name>
    <dbReference type="NCBI Taxonomy" id="3051660"/>
    <lineage>
        <taxon>Bacteria</taxon>
        <taxon>Bacillati</taxon>
        <taxon>Actinomycetota</taxon>
        <taxon>Actinomycetes</taxon>
        <taxon>Micrococcales</taxon>
        <taxon>Demequinaceae</taxon>
        <taxon>Demequina</taxon>
    </lineage>
</organism>
<evidence type="ECO:0000259" key="2">
    <source>
        <dbReference type="Pfam" id="PF08305"/>
    </source>
</evidence>
<feature type="domain" description="Glycosyl hydrolase family 98 putative carbohydrate-binding module" evidence="2">
    <location>
        <begin position="172"/>
        <end position="268"/>
    </location>
</feature>
<reference evidence="3" key="1">
    <citation type="submission" date="2023-06" db="EMBL/GenBank/DDBJ databases">
        <title>Sysu t00192.</title>
        <authorList>
            <person name="Gao L."/>
            <person name="Fang B.-Z."/>
            <person name="Li W.-J."/>
        </authorList>
    </citation>
    <scope>NUCLEOTIDE SEQUENCE</scope>
    <source>
        <strain evidence="3">SYSU T00192</strain>
    </source>
</reference>
<feature type="chain" id="PRO_5046665913" description="Glycosyl hydrolase family 98 putative carbohydrate-binding module domain-containing protein" evidence="1">
    <location>
        <begin position="32"/>
        <end position="277"/>
    </location>
</feature>
<name>A0ABT8G7P5_9MICO</name>
<evidence type="ECO:0000256" key="1">
    <source>
        <dbReference type="SAM" id="SignalP"/>
    </source>
</evidence>
<feature type="signal peptide" evidence="1">
    <location>
        <begin position="1"/>
        <end position="31"/>
    </location>
</feature>
<evidence type="ECO:0000313" key="4">
    <source>
        <dbReference type="Proteomes" id="UP001172728"/>
    </source>
</evidence>
<dbReference type="Pfam" id="PF08305">
    <property type="entry name" value="NPCBM"/>
    <property type="match status" value="1"/>
</dbReference>
<keyword evidence="1" id="KW-0732">Signal</keyword>
<accession>A0ABT8G7P5</accession>
<keyword evidence="4" id="KW-1185">Reference proteome</keyword>
<evidence type="ECO:0000313" key="3">
    <source>
        <dbReference type="EMBL" id="MDN4475146.1"/>
    </source>
</evidence>
<sequence length="277" mass="28673">MTEAASARPVIVRLVAAAAILALACAVAVAAAPGADAANRATTTVRITSIQPTSGDLLVAQEAAVVRGTVSRNLVGERLVLQREVDGRWVSTRASTTVRADATYRLRFTVRGMGDARYRVRFEGTRAKAPSRGIRAATTWRWISLVPHVTGGNLTKGEANVAGIHHTRVLRARGVDGGSPDRGTLALSGRCDSIVAVIGVSDASDPGFVTEFSLSLDGEQVLTGATVAAGSSAVVALRTAGSEELGLEAAYPAATGTHRGAAVWAEPRALCRARPLS</sequence>
<dbReference type="EMBL" id="JAUHPW010000003">
    <property type="protein sequence ID" value="MDN4475146.1"/>
    <property type="molecule type" value="Genomic_DNA"/>
</dbReference>
<dbReference type="InterPro" id="IPR013222">
    <property type="entry name" value="Glyco_hyd_98_carb-bd"/>
</dbReference>